<evidence type="ECO:0000256" key="2">
    <source>
        <dbReference type="ARBA" id="ARBA00022801"/>
    </source>
</evidence>
<dbReference type="InterPro" id="IPR014016">
    <property type="entry name" value="UvrD-like_ATP-bd"/>
</dbReference>
<evidence type="ECO:0000256" key="3">
    <source>
        <dbReference type="ARBA" id="ARBA00022806"/>
    </source>
</evidence>
<accession>A0A5C6UIT8</accession>
<name>A0A5C6UIT8_9SPHN</name>
<dbReference type="GO" id="GO:0005524">
    <property type="term" value="F:ATP binding"/>
    <property type="evidence" value="ECO:0007669"/>
    <property type="project" value="UniProtKB-KW"/>
</dbReference>
<dbReference type="EMBL" id="VOQR01000001">
    <property type="protein sequence ID" value="TXC72136.1"/>
    <property type="molecule type" value="Genomic_DNA"/>
</dbReference>
<dbReference type="PANTHER" id="PTHR11070">
    <property type="entry name" value="UVRD / RECB / PCRA DNA HELICASE FAMILY MEMBER"/>
    <property type="match status" value="1"/>
</dbReference>
<keyword evidence="4" id="KW-0067">ATP-binding</keyword>
<dbReference type="Pfam" id="PF00580">
    <property type="entry name" value="UvrD-helicase"/>
    <property type="match status" value="1"/>
</dbReference>
<evidence type="ECO:0000313" key="7">
    <source>
        <dbReference type="EMBL" id="TXC72136.1"/>
    </source>
</evidence>
<evidence type="ECO:0000256" key="5">
    <source>
        <dbReference type="ARBA" id="ARBA00034923"/>
    </source>
</evidence>
<keyword evidence="2" id="KW-0378">Hydrolase</keyword>
<sequence>MGGGIGSMSAPDILAIGRGSIVAPAGCGKTESIVRAVARNDGKPALVLTHTNAGVCALRSRMVRAKVATTKPRVTTLDGWCLQLVSSYPELSGLRPDLSAIQYPALREAAIRAVSSGALDAILRASYSRVIVDEYQDCTSPQHRLVVALADRLPCCVLGDPLQRIFDWAGPLPDWDAEVLTTFPLVATLDDPWRWIAEGEEDFGRWILSIGGGLERGQGVDLTTAPVNLVWKKAVDEEQQKSAEAEAMAELAGLAPSTALIVGSSLDAASRVEFAKTYDGVQVVERADMPELAAAADKIGSEKELKRVIEVLRFARTVMSGIDKAFVDRLNDLASGREAPAEDSERIFLTARHGATFGNLARMLECWHKTPGWFVYRPDLLNVMMDGMRRTAEDGDLKASVLEVREAKRSKGRHIPALGIGSTLLLKGLEAERVIILDAGSMNACNAYVALSRASRSVTVISKNPVIGLV</sequence>
<reference evidence="7 8" key="1">
    <citation type="journal article" date="2013" name="Antonie Van Leeuwenhoek">
        <title>Sphingomonas ginsenosidivorax sp. nov., with the ability to transform ginsenosides.</title>
        <authorList>
            <person name="Jin X.F."/>
            <person name="Kim J.K."/>
            <person name="Liu Q.M."/>
            <person name="Kang M.S."/>
            <person name="He D."/>
            <person name="Jin F.X."/>
            <person name="Kim S.C."/>
            <person name="Im W.T."/>
        </authorList>
    </citation>
    <scope>NUCLEOTIDE SEQUENCE [LARGE SCALE GENOMIC DNA]</scope>
    <source>
        <strain evidence="7 8">KHI67</strain>
    </source>
</reference>
<dbReference type="InterPro" id="IPR000212">
    <property type="entry name" value="DNA_helicase_UvrD/REP"/>
</dbReference>
<dbReference type="GO" id="GO:0003677">
    <property type="term" value="F:DNA binding"/>
    <property type="evidence" value="ECO:0007669"/>
    <property type="project" value="InterPro"/>
</dbReference>
<gene>
    <name evidence="7" type="ORF">FSB78_15170</name>
</gene>
<dbReference type="GO" id="GO:0005829">
    <property type="term" value="C:cytosol"/>
    <property type="evidence" value="ECO:0007669"/>
    <property type="project" value="TreeGrafter"/>
</dbReference>
<dbReference type="GO" id="GO:0000725">
    <property type="term" value="P:recombinational repair"/>
    <property type="evidence" value="ECO:0007669"/>
    <property type="project" value="TreeGrafter"/>
</dbReference>
<keyword evidence="8" id="KW-1185">Reference proteome</keyword>
<feature type="domain" description="UvrD-like helicase ATP-binding" evidence="6">
    <location>
        <begin position="122"/>
        <end position="170"/>
    </location>
</feature>
<comment type="caution">
    <text evidence="7">The sequence shown here is derived from an EMBL/GenBank/DDBJ whole genome shotgun (WGS) entry which is preliminary data.</text>
</comment>
<keyword evidence="1" id="KW-0547">Nucleotide-binding</keyword>
<dbReference type="GO" id="GO:0033202">
    <property type="term" value="C:DNA helicase complex"/>
    <property type="evidence" value="ECO:0007669"/>
    <property type="project" value="TreeGrafter"/>
</dbReference>
<keyword evidence="3" id="KW-0347">Helicase</keyword>
<dbReference type="InterPro" id="IPR027417">
    <property type="entry name" value="P-loop_NTPase"/>
</dbReference>
<organism evidence="7 8">
    <name type="scientific">Sphingomonas ginsenosidivorax</name>
    <dbReference type="NCBI Taxonomy" id="862135"/>
    <lineage>
        <taxon>Bacteria</taxon>
        <taxon>Pseudomonadati</taxon>
        <taxon>Pseudomonadota</taxon>
        <taxon>Alphaproteobacteria</taxon>
        <taxon>Sphingomonadales</taxon>
        <taxon>Sphingomonadaceae</taxon>
        <taxon>Sphingomonas</taxon>
    </lineage>
</organism>
<evidence type="ECO:0000259" key="6">
    <source>
        <dbReference type="Pfam" id="PF00580"/>
    </source>
</evidence>
<protein>
    <recommendedName>
        <fullName evidence="5">DNA 3'-5' helicase II</fullName>
    </recommendedName>
</protein>
<evidence type="ECO:0000256" key="4">
    <source>
        <dbReference type="ARBA" id="ARBA00022840"/>
    </source>
</evidence>
<dbReference type="PANTHER" id="PTHR11070:SF2">
    <property type="entry name" value="ATP-DEPENDENT DNA HELICASE SRS2"/>
    <property type="match status" value="1"/>
</dbReference>
<dbReference type="Proteomes" id="UP000321250">
    <property type="component" value="Unassembled WGS sequence"/>
</dbReference>
<dbReference type="GO" id="GO:0016787">
    <property type="term" value="F:hydrolase activity"/>
    <property type="evidence" value="ECO:0007669"/>
    <property type="project" value="UniProtKB-KW"/>
</dbReference>
<evidence type="ECO:0000313" key="8">
    <source>
        <dbReference type="Proteomes" id="UP000321250"/>
    </source>
</evidence>
<proteinExistence type="predicted"/>
<evidence type="ECO:0000256" key="1">
    <source>
        <dbReference type="ARBA" id="ARBA00022741"/>
    </source>
</evidence>
<dbReference type="GO" id="GO:0043138">
    <property type="term" value="F:3'-5' DNA helicase activity"/>
    <property type="evidence" value="ECO:0007669"/>
    <property type="project" value="TreeGrafter"/>
</dbReference>
<dbReference type="Gene3D" id="3.40.50.300">
    <property type="entry name" value="P-loop containing nucleotide triphosphate hydrolases"/>
    <property type="match status" value="1"/>
</dbReference>
<dbReference type="SUPFAM" id="SSF52540">
    <property type="entry name" value="P-loop containing nucleoside triphosphate hydrolases"/>
    <property type="match status" value="1"/>
</dbReference>
<dbReference type="AlphaFoldDB" id="A0A5C6UIT8"/>